<evidence type="ECO:0000313" key="2">
    <source>
        <dbReference type="Proteomes" id="UP000245137"/>
    </source>
</evidence>
<dbReference type="OrthoDB" id="8452484at2"/>
<sequence>MRHDTEFQQKAREALGLVDVPGLRYETIDETLRVTISDPSNHNALTKSAMDGLYETLRRFRALPFDRLEIDFDTASGSVACAGLNLEDFEAAARRLRPGDDLLGADNYFVRAAAALRGLGETVPTRAVVRGHLVGAGVELALSCGEIVCARADAKILLPHLRIGVPYHTSGLCHMAGVIGWDVMSRAMVTDAIPILLSDVLADRGKVEGATPAERIADAKIALQRMAAVFHGRPARIGDAFFAVQDRTGRTRHIAEAHLMQILSHIAFAGEMDALPDALSEIIDAPRLRASSSAEGRLAESIAAHRQTPKRLNRHFSKAIGASLASEEPGGDEITLSLSD</sequence>
<dbReference type="InterPro" id="IPR001753">
    <property type="entry name" value="Enoyl-CoA_hydra/iso"/>
</dbReference>
<proteinExistence type="predicted"/>
<dbReference type="CDD" id="cd06558">
    <property type="entry name" value="crotonase-like"/>
    <property type="match status" value="1"/>
</dbReference>
<evidence type="ECO:0008006" key="3">
    <source>
        <dbReference type="Google" id="ProtNLM"/>
    </source>
</evidence>
<dbReference type="Gene3D" id="3.90.226.10">
    <property type="entry name" value="2-enoyl-CoA Hydratase, Chain A, domain 1"/>
    <property type="match status" value="1"/>
</dbReference>
<dbReference type="EMBL" id="PUIV01000002">
    <property type="protein sequence ID" value="PWB95371.1"/>
    <property type="molecule type" value="Genomic_DNA"/>
</dbReference>
<dbReference type="GO" id="GO:0003824">
    <property type="term" value="F:catalytic activity"/>
    <property type="evidence" value="ECO:0007669"/>
    <property type="project" value="UniProtKB-ARBA"/>
</dbReference>
<dbReference type="PANTHER" id="PTHR11941:SF54">
    <property type="entry name" value="ENOYL-COA HYDRATASE, MITOCHONDRIAL"/>
    <property type="match status" value="1"/>
</dbReference>
<reference evidence="1 2" key="1">
    <citation type="journal article" date="2018" name="Appl. Microbiol. Biotechnol.">
        <title>Co-cultivation of the strictly anaerobic methanogen Methanosarcina barkeri with aerobic methanotrophs in an oxygen-limited membrane bioreactor.</title>
        <authorList>
            <person name="In 't Zandt M.H."/>
            <person name="van den Bosch T.J.M."/>
            <person name="Rijkers R."/>
            <person name="van Kessel M.A.H.J."/>
            <person name="Jetten M.S.M."/>
            <person name="Welte C.U."/>
        </authorList>
    </citation>
    <scope>NUCLEOTIDE SEQUENCE [LARGE SCALE GENOMIC DNA]</scope>
    <source>
        <strain evidence="1 2">DSM 17706</strain>
    </source>
</reference>
<dbReference type="InterPro" id="IPR029045">
    <property type="entry name" value="ClpP/crotonase-like_dom_sf"/>
</dbReference>
<dbReference type="GO" id="GO:0006635">
    <property type="term" value="P:fatty acid beta-oxidation"/>
    <property type="evidence" value="ECO:0007669"/>
    <property type="project" value="TreeGrafter"/>
</dbReference>
<dbReference type="PANTHER" id="PTHR11941">
    <property type="entry name" value="ENOYL-COA HYDRATASE-RELATED"/>
    <property type="match status" value="1"/>
</dbReference>
<comment type="caution">
    <text evidence="1">The sequence shown here is derived from an EMBL/GenBank/DDBJ whole genome shotgun (WGS) entry which is preliminary data.</text>
</comment>
<dbReference type="Proteomes" id="UP000245137">
    <property type="component" value="Unassembled WGS sequence"/>
</dbReference>
<organism evidence="1 2">
    <name type="scientific">Methylosinus sporium</name>
    <dbReference type="NCBI Taxonomy" id="428"/>
    <lineage>
        <taxon>Bacteria</taxon>
        <taxon>Pseudomonadati</taxon>
        <taxon>Pseudomonadota</taxon>
        <taxon>Alphaproteobacteria</taxon>
        <taxon>Hyphomicrobiales</taxon>
        <taxon>Methylocystaceae</taxon>
        <taxon>Methylosinus</taxon>
    </lineage>
</organism>
<dbReference type="SUPFAM" id="SSF52096">
    <property type="entry name" value="ClpP/crotonase"/>
    <property type="match status" value="1"/>
</dbReference>
<protein>
    <recommendedName>
        <fullName evidence="3">Enoyl-CoA hydratase/isomerase family protein</fullName>
    </recommendedName>
</protein>
<evidence type="ECO:0000313" key="1">
    <source>
        <dbReference type="EMBL" id="PWB95371.1"/>
    </source>
</evidence>
<name>A0A2U1SUS6_METSR</name>
<accession>A0A2U1SUS6</accession>
<dbReference type="AlphaFoldDB" id="A0A2U1SUS6"/>
<keyword evidence="2" id="KW-1185">Reference proteome</keyword>
<dbReference type="RefSeq" id="WP_108915660.1">
    <property type="nucleotide sequence ID" value="NZ_BGJY01000001.1"/>
</dbReference>
<dbReference type="Pfam" id="PF00378">
    <property type="entry name" value="ECH_1"/>
    <property type="match status" value="1"/>
</dbReference>
<gene>
    <name evidence="1" type="ORF">C5689_02260</name>
</gene>